<dbReference type="Gene3D" id="3.40.50.1820">
    <property type="entry name" value="alpha/beta hydrolase"/>
    <property type="match status" value="1"/>
</dbReference>
<keyword evidence="1" id="KW-0378">Hydrolase</keyword>
<reference evidence="2 3" key="1">
    <citation type="submission" date="2019-07" db="EMBL/GenBank/DDBJ databases">
        <title>Genome assembly of two rare yeast pathogens: Diutina rugosa and Trichomonascus ciferrii.</title>
        <authorList>
            <person name="Mixao V."/>
            <person name="Saus E."/>
            <person name="Hansen A."/>
            <person name="Lass-Flor C."/>
            <person name="Gabaldon T."/>
        </authorList>
    </citation>
    <scope>NUCLEOTIDE SEQUENCE [LARGE SCALE GENOMIC DNA]</scope>
    <source>
        <strain evidence="2 3">CBS 613</strain>
    </source>
</reference>
<dbReference type="PANTHER" id="PTHR48081">
    <property type="entry name" value="AB HYDROLASE SUPERFAMILY PROTEIN C4A8.06C"/>
    <property type="match status" value="1"/>
</dbReference>
<proteinExistence type="predicted"/>
<comment type="caution">
    <text evidence="2">The sequence shown here is derived from an EMBL/GenBank/DDBJ whole genome shotgun (WGS) entry which is preliminary data.</text>
</comment>
<dbReference type="SUPFAM" id="SSF53474">
    <property type="entry name" value="alpha/beta-Hydrolases"/>
    <property type="match status" value="1"/>
</dbReference>
<dbReference type="PANTHER" id="PTHR48081:SF31">
    <property type="entry name" value="STERYL ACETYL HYDROLASE MUG81-RELATED"/>
    <property type="match status" value="1"/>
</dbReference>
<dbReference type="Proteomes" id="UP000449547">
    <property type="component" value="Unassembled WGS sequence"/>
</dbReference>
<name>A0A642UHK5_DIURU</name>
<sequence>MSNPVMFNLFVKPANHKLVSKCGCFGKRYDENSIWLSRQLDHKQGDPCLIYLHGGGYYFDVGPSQIESTLAIWDLVNAASKNMSVLFLDYNLACDGYTVPTQLQQLHQTYMRLCQEDGWDTIYLMGDSAGGNLALAYVQYLRNNQSDPKIAELPFPKKVVLISPWVKLHPEPYQFVPGSSWYDNNGHDIIDYEVFADLDRVHEIIGDEPLDSPMVSPGNCTYSTKDWEDIPSLADSGYDVIVIVGEDEVFRDDILEWCKYALGCPLYDEHRYGDSGGHFDPEKHQWVRDGVEGCSHVEVYVEPYGLHDHLNFFENHLLHKLGRKQVLPQDLDGSEFFGIKRVAQLLSR</sequence>
<accession>A0A642UHK5</accession>
<dbReference type="RefSeq" id="XP_034010763.1">
    <property type="nucleotide sequence ID" value="XM_034157343.1"/>
</dbReference>
<dbReference type="VEuPathDB" id="FungiDB:DIURU_004467"/>
<dbReference type="GO" id="GO:0016787">
    <property type="term" value="F:hydrolase activity"/>
    <property type="evidence" value="ECO:0007669"/>
    <property type="project" value="UniProtKB-KW"/>
</dbReference>
<evidence type="ECO:0000256" key="1">
    <source>
        <dbReference type="ARBA" id="ARBA00022801"/>
    </source>
</evidence>
<dbReference type="InterPro" id="IPR019436">
    <property type="entry name" value="Say1-like"/>
</dbReference>
<keyword evidence="3" id="KW-1185">Reference proteome</keyword>
<dbReference type="OrthoDB" id="2152029at2759"/>
<dbReference type="OMA" id="EWCKYAL"/>
<dbReference type="GeneID" id="54783118"/>
<dbReference type="AlphaFoldDB" id="A0A642UHK5"/>
<dbReference type="EMBL" id="SWFT01000130">
    <property type="protein sequence ID" value="KAA8899086.1"/>
    <property type="molecule type" value="Genomic_DNA"/>
</dbReference>
<evidence type="ECO:0000313" key="2">
    <source>
        <dbReference type="EMBL" id="KAA8899086.1"/>
    </source>
</evidence>
<protein>
    <recommendedName>
        <fullName evidence="4">Alpha/beta hydrolase fold-3 domain-containing protein</fullName>
    </recommendedName>
</protein>
<dbReference type="InterPro" id="IPR050300">
    <property type="entry name" value="GDXG_lipolytic_enzyme"/>
</dbReference>
<gene>
    <name evidence="2" type="ORF">DIURU_004467</name>
</gene>
<dbReference type="InterPro" id="IPR029058">
    <property type="entry name" value="AB_hydrolase_fold"/>
</dbReference>
<evidence type="ECO:0000313" key="3">
    <source>
        <dbReference type="Proteomes" id="UP000449547"/>
    </source>
</evidence>
<organism evidence="2 3">
    <name type="scientific">Diutina rugosa</name>
    <name type="common">Yeast</name>
    <name type="synonym">Candida rugosa</name>
    <dbReference type="NCBI Taxonomy" id="5481"/>
    <lineage>
        <taxon>Eukaryota</taxon>
        <taxon>Fungi</taxon>
        <taxon>Dikarya</taxon>
        <taxon>Ascomycota</taxon>
        <taxon>Saccharomycotina</taxon>
        <taxon>Pichiomycetes</taxon>
        <taxon>Debaryomycetaceae</taxon>
        <taxon>Diutina</taxon>
    </lineage>
</organism>
<dbReference type="Pfam" id="PF10340">
    <property type="entry name" value="Say1_Mug180"/>
    <property type="match status" value="1"/>
</dbReference>
<evidence type="ECO:0008006" key="4">
    <source>
        <dbReference type="Google" id="ProtNLM"/>
    </source>
</evidence>